<accession>A0AAN8XEG9</accession>
<evidence type="ECO:0000256" key="1">
    <source>
        <dbReference type="SAM" id="SignalP"/>
    </source>
</evidence>
<proteinExistence type="predicted"/>
<organism evidence="2 3">
    <name type="scientific">Halocaridina rubra</name>
    <name type="common">Hawaiian red shrimp</name>
    <dbReference type="NCBI Taxonomy" id="373956"/>
    <lineage>
        <taxon>Eukaryota</taxon>
        <taxon>Metazoa</taxon>
        <taxon>Ecdysozoa</taxon>
        <taxon>Arthropoda</taxon>
        <taxon>Crustacea</taxon>
        <taxon>Multicrustacea</taxon>
        <taxon>Malacostraca</taxon>
        <taxon>Eumalacostraca</taxon>
        <taxon>Eucarida</taxon>
        <taxon>Decapoda</taxon>
        <taxon>Pleocyemata</taxon>
        <taxon>Caridea</taxon>
        <taxon>Atyoidea</taxon>
        <taxon>Atyidae</taxon>
        <taxon>Halocaridina</taxon>
    </lineage>
</organism>
<keyword evidence="3" id="KW-1185">Reference proteome</keyword>
<evidence type="ECO:0000313" key="3">
    <source>
        <dbReference type="Proteomes" id="UP001381693"/>
    </source>
</evidence>
<name>A0AAN8XEG9_HALRR</name>
<dbReference type="Proteomes" id="UP001381693">
    <property type="component" value="Unassembled WGS sequence"/>
</dbReference>
<sequence length="86" mass="9074">MAKTQHVFVLAILVALIAVPSVYSAAFADFSLEGFDDSLEISGGFYGPVGGRRFGVSSLGFGGVARSVRGRTGRFGNIRGRFPFGK</sequence>
<dbReference type="EMBL" id="JAXCGZ010007620">
    <property type="protein sequence ID" value="KAK7078943.1"/>
    <property type="molecule type" value="Genomic_DNA"/>
</dbReference>
<feature type="chain" id="PRO_5042939222" evidence="1">
    <location>
        <begin position="25"/>
        <end position="86"/>
    </location>
</feature>
<reference evidence="2 3" key="1">
    <citation type="submission" date="2023-11" db="EMBL/GenBank/DDBJ databases">
        <title>Halocaridina rubra genome assembly.</title>
        <authorList>
            <person name="Smith C."/>
        </authorList>
    </citation>
    <scope>NUCLEOTIDE SEQUENCE [LARGE SCALE GENOMIC DNA]</scope>
    <source>
        <strain evidence="2">EP-1</strain>
        <tissue evidence="2">Whole</tissue>
    </source>
</reference>
<keyword evidence="1" id="KW-0732">Signal</keyword>
<dbReference type="AlphaFoldDB" id="A0AAN8XEG9"/>
<feature type="signal peptide" evidence="1">
    <location>
        <begin position="1"/>
        <end position="24"/>
    </location>
</feature>
<comment type="caution">
    <text evidence="2">The sequence shown here is derived from an EMBL/GenBank/DDBJ whole genome shotgun (WGS) entry which is preliminary data.</text>
</comment>
<evidence type="ECO:0000313" key="2">
    <source>
        <dbReference type="EMBL" id="KAK7078943.1"/>
    </source>
</evidence>
<gene>
    <name evidence="2" type="ORF">SK128_008813</name>
</gene>
<protein>
    <submittedName>
        <fullName evidence="2">Uncharacterized protein</fullName>
    </submittedName>
</protein>